<reference evidence="2 3" key="1">
    <citation type="submission" date="2023-01" db="EMBL/GenBank/DDBJ databases">
        <title>Cultivation and genomic characterization of new, ubiquitous marine nitrite-oxidizing bacteria from the Nitrospirales.</title>
        <authorList>
            <person name="Mueller A.J."/>
            <person name="Daebeler A."/>
            <person name="Herbold C.W."/>
            <person name="Kirkegaard R.H."/>
            <person name="Daims H."/>
        </authorList>
    </citation>
    <scope>NUCLEOTIDE SEQUENCE [LARGE SCALE GENOMIC DNA]</scope>
    <source>
        <strain evidence="2 3">DK</strain>
    </source>
</reference>
<dbReference type="Proteomes" id="UP001302494">
    <property type="component" value="Chromosome"/>
</dbReference>
<proteinExistence type="predicted"/>
<name>A0AA96GPG9_9BACT</name>
<feature type="compositionally biased region" description="Polar residues" evidence="1">
    <location>
        <begin position="80"/>
        <end position="92"/>
    </location>
</feature>
<feature type="region of interest" description="Disordered" evidence="1">
    <location>
        <begin position="68"/>
        <end position="92"/>
    </location>
</feature>
<sequence length="92" mass="9621">MDAWVQQGPAASSPTIQKSSTISEGTILTGVYQRLREALYHLAELEGVGNAKGGASWMKPTLGAAGRANGGEPLRAKASWSDSWNGNTVCTT</sequence>
<accession>A0AA96GPG9</accession>
<gene>
    <name evidence="2" type="ORF">PQG83_09635</name>
</gene>
<organism evidence="2 3">
    <name type="scientific">Candidatus Nitrospira neomarina</name>
    <dbReference type="NCBI Taxonomy" id="3020899"/>
    <lineage>
        <taxon>Bacteria</taxon>
        <taxon>Pseudomonadati</taxon>
        <taxon>Nitrospirota</taxon>
        <taxon>Nitrospiria</taxon>
        <taxon>Nitrospirales</taxon>
        <taxon>Nitrospiraceae</taxon>
        <taxon>Nitrospira</taxon>
    </lineage>
</organism>
<evidence type="ECO:0000313" key="3">
    <source>
        <dbReference type="Proteomes" id="UP001302494"/>
    </source>
</evidence>
<evidence type="ECO:0000313" key="2">
    <source>
        <dbReference type="EMBL" id="WNM63995.1"/>
    </source>
</evidence>
<protein>
    <submittedName>
        <fullName evidence="2">Uncharacterized protein</fullName>
    </submittedName>
</protein>
<dbReference type="KEGG" id="nneo:PQG83_09635"/>
<dbReference type="EMBL" id="CP116968">
    <property type="protein sequence ID" value="WNM63995.1"/>
    <property type="molecule type" value="Genomic_DNA"/>
</dbReference>
<dbReference type="AlphaFoldDB" id="A0AA96GPG9"/>
<keyword evidence="3" id="KW-1185">Reference proteome</keyword>
<evidence type="ECO:0000256" key="1">
    <source>
        <dbReference type="SAM" id="MobiDB-lite"/>
    </source>
</evidence>